<reference evidence="8 9" key="2">
    <citation type="submission" date="2020-07" db="EMBL/GenBank/DDBJ databases">
        <title>Genome assembly of wild tea tree DASZ reveals pedigree and selection history of tea varieties.</title>
        <authorList>
            <person name="Zhang W."/>
        </authorList>
    </citation>
    <scope>NUCLEOTIDE SEQUENCE [LARGE SCALE GENOMIC DNA]</scope>
    <source>
        <strain evidence="9">cv. G240</strain>
        <tissue evidence="8">Leaf</tissue>
    </source>
</reference>
<evidence type="ECO:0000256" key="1">
    <source>
        <dbReference type="ARBA" id="ARBA00002501"/>
    </source>
</evidence>
<gene>
    <name evidence="8" type="ORF">HYC85_003363</name>
</gene>
<evidence type="ECO:0000256" key="3">
    <source>
        <dbReference type="ARBA" id="ARBA00006483"/>
    </source>
</evidence>
<sequence>MATTTTVPGRYTPIQPSTFPPPPFSSATDFSSQIHHSISSTLRPWSQLFSLSSLSLPLSFSEASFRIRTNLFHFRLNYTIISLIILLITLIYHPISIIVFLFTIAAWFYLYIFRHDTLVLFNRTIDDRLVLILLSLATLVALIFTNVWLNVFVSMLISTAVVCLHAVIRFPDDVDDQESPYGPLLSVVDSPRGYYSQV</sequence>
<evidence type="ECO:0000256" key="7">
    <source>
        <dbReference type="RuleBase" id="RU363107"/>
    </source>
</evidence>
<evidence type="ECO:0000256" key="2">
    <source>
        <dbReference type="ARBA" id="ARBA00004141"/>
    </source>
</evidence>
<keyword evidence="5 7" id="KW-1133">Transmembrane helix</keyword>
<keyword evidence="4 7" id="KW-0812">Transmembrane</keyword>
<protein>
    <recommendedName>
        <fullName evidence="7">PRA1 family protein</fullName>
    </recommendedName>
</protein>
<dbReference type="AlphaFoldDB" id="A0A7J7ICM6"/>
<dbReference type="Proteomes" id="UP000593564">
    <property type="component" value="Unassembled WGS sequence"/>
</dbReference>
<evidence type="ECO:0000313" key="9">
    <source>
        <dbReference type="Proteomes" id="UP000593564"/>
    </source>
</evidence>
<dbReference type="GO" id="GO:0005794">
    <property type="term" value="C:Golgi apparatus"/>
    <property type="evidence" value="ECO:0007669"/>
    <property type="project" value="TreeGrafter"/>
</dbReference>
<dbReference type="Pfam" id="PF03208">
    <property type="entry name" value="PRA1"/>
    <property type="match status" value="1"/>
</dbReference>
<evidence type="ECO:0000313" key="8">
    <source>
        <dbReference type="EMBL" id="KAF5962154.1"/>
    </source>
</evidence>
<organism evidence="8 9">
    <name type="scientific">Camellia sinensis</name>
    <name type="common">Tea plant</name>
    <name type="synonym">Thea sinensis</name>
    <dbReference type="NCBI Taxonomy" id="4442"/>
    <lineage>
        <taxon>Eukaryota</taxon>
        <taxon>Viridiplantae</taxon>
        <taxon>Streptophyta</taxon>
        <taxon>Embryophyta</taxon>
        <taxon>Tracheophyta</taxon>
        <taxon>Spermatophyta</taxon>
        <taxon>Magnoliopsida</taxon>
        <taxon>eudicotyledons</taxon>
        <taxon>Gunneridae</taxon>
        <taxon>Pentapetalae</taxon>
        <taxon>asterids</taxon>
        <taxon>Ericales</taxon>
        <taxon>Theaceae</taxon>
        <taxon>Camellia</taxon>
    </lineage>
</organism>
<name>A0A7J7ICM6_CAMSI</name>
<feature type="transmembrane region" description="Helical" evidence="7">
    <location>
        <begin position="76"/>
        <end position="109"/>
    </location>
</feature>
<dbReference type="PANTHER" id="PTHR19317">
    <property type="entry name" value="PRENYLATED RAB ACCEPTOR 1-RELATED"/>
    <property type="match status" value="1"/>
</dbReference>
<accession>A0A7J7ICM6</accession>
<dbReference type="PANTHER" id="PTHR19317:SF81">
    <property type="entry name" value="PRA1 FAMILY PROTEIN D"/>
    <property type="match status" value="1"/>
</dbReference>
<dbReference type="GO" id="GO:0005783">
    <property type="term" value="C:endoplasmic reticulum"/>
    <property type="evidence" value="ECO:0007669"/>
    <property type="project" value="UniProtKB-ARBA"/>
</dbReference>
<keyword evidence="9" id="KW-1185">Reference proteome</keyword>
<dbReference type="InterPro" id="IPR004895">
    <property type="entry name" value="Prenylated_rab_accept_PRA1"/>
</dbReference>
<dbReference type="EMBL" id="JACBKZ010000001">
    <property type="protein sequence ID" value="KAF5962154.1"/>
    <property type="molecule type" value="Genomic_DNA"/>
</dbReference>
<proteinExistence type="inferred from homology"/>
<dbReference type="GO" id="GO:0016020">
    <property type="term" value="C:membrane"/>
    <property type="evidence" value="ECO:0007669"/>
    <property type="project" value="UniProtKB-SubCell"/>
</dbReference>
<keyword evidence="6 7" id="KW-0472">Membrane</keyword>
<comment type="similarity">
    <text evidence="3 7">Belongs to the PRA1 family.</text>
</comment>
<comment type="subcellular location">
    <subcellularLocation>
        <location evidence="2 7">Membrane</location>
        <topology evidence="2 7">Multi-pass membrane protein</topology>
    </subcellularLocation>
</comment>
<evidence type="ECO:0000256" key="5">
    <source>
        <dbReference type="ARBA" id="ARBA00022989"/>
    </source>
</evidence>
<reference evidence="9" key="1">
    <citation type="journal article" date="2020" name="Nat. Commun.">
        <title>Genome assembly of wild tea tree DASZ reveals pedigree and selection history of tea varieties.</title>
        <authorList>
            <person name="Zhang W."/>
            <person name="Zhang Y."/>
            <person name="Qiu H."/>
            <person name="Guo Y."/>
            <person name="Wan H."/>
            <person name="Zhang X."/>
            <person name="Scossa F."/>
            <person name="Alseekh S."/>
            <person name="Zhang Q."/>
            <person name="Wang P."/>
            <person name="Xu L."/>
            <person name="Schmidt M.H."/>
            <person name="Jia X."/>
            <person name="Li D."/>
            <person name="Zhu A."/>
            <person name="Guo F."/>
            <person name="Chen W."/>
            <person name="Ni D."/>
            <person name="Usadel B."/>
            <person name="Fernie A.R."/>
            <person name="Wen W."/>
        </authorList>
    </citation>
    <scope>NUCLEOTIDE SEQUENCE [LARGE SCALE GENOMIC DNA]</scope>
    <source>
        <strain evidence="9">cv. G240</strain>
    </source>
</reference>
<dbReference type="GO" id="GO:0016192">
    <property type="term" value="P:vesicle-mediated transport"/>
    <property type="evidence" value="ECO:0007669"/>
    <property type="project" value="UniProtKB-ARBA"/>
</dbReference>
<evidence type="ECO:0000256" key="6">
    <source>
        <dbReference type="ARBA" id="ARBA00023136"/>
    </source>
</evidence>
<comment type="caution">
    <text evidence="8">The sequence shown here is derived from an EMBL/GenBank/DDBJ whole genome shotgun (WGS) entry which is preliminary data.</text>
</comment>
<feature type="transmembrane region" description="Helical" evidence="7">
    <location>
        <begin position="129"/>
        <end position="149"/>
    </location>
</feature>
<keyword evidence="7" id="KW-0813">Transport</keyword>
<comment type="function">
    <text evidence="1 7">May be involved in both secretory and endocytic intracellular trafficking in the endosomal/prevacuolar compartments.</text>
</comment>
<evidence type="ECO:0000256" key="4">
    <source>
        <dbReference type="ARBA" id="ARBA00022692"/>
    </source>
</evidence>